<dbReference type="Pfam" id="PF12804">
    <property type="entry name" value="NTP_transf_3"/>
    <property type="match status" value="1"/>
</dbReference>
<keyword evidence="4 8" id="KW-0547">Nucleotide-binding</keyword>
<evidence type="ECO:0000256" key="7">
    <source>
        <dbReference type="ARBA" id="ARBA00023150"/>
    </source>
</evidence>
<evidence type="ECO:0000256" key="6">
    <source>
        <dbReference type="ARBA" id="ARBA00023134"/>
    </source>
</evidence>
<dbReference type="Proteomes" id="UP000614424">
    <property type="component" value="Unassembled WGS sequence"/>
</dbReference>
<evidence type="ECO:0000256" key="2">
    <source>
        <dbReference type="ARBA" id="ARBA00022679"/>
    </source>
</evidence>
<dbReference type="EMBL" id="JACNJZ010000154">
    <property type="protein sequence ID" value="MBC8318367.1"/>
    <property type="molecule type" value="Genomic_DNA"/>
</dbReference>
<dbReference type="CDD" id="cd02503">
    <property type="entry name" value="MobA"/>
    <property type="match status" value="1"/>
</dbReference>
<dbReference type="PANTHER" id="PTHR19136:SF81">
    <property type="entry name" value="MOLYBDENUM COFACTOR GUANYLYLTRANSFERASE"/>
    <property type="match status" value="1"/>
</dbReference>
<proteinExistence type="inferred from homology"/>
<dbReference type="GO" id="GO:0005737">
    <property type="term" value="C:cytoplasm"/>
    <property type="evidence" value="ECO:0007669"/>
    <property type="project" value="UniProtKB-SubCell"/>
</dbReference>
<comment type="subcellular location">
    <subcellularLocation>
        <location evidence="8">Cytoplasm</location>
    </subcellularLocation>
</comment>
<comment type="function">
    <text evidence="8">Transfers a GMP moiety from GTP to Mo-molybdopterin (Mo-MPT) cofactor (Moco or molybdenum cofactor) to form Mo-molybdopterin guanine dinucleotide (Mo-MGD) cofactor.</text>
</comment>
<dbReference type="InterPro" id="IPR025877">
    <property type="entry name" value="MobA-like_NTP_Trfase"/>
</dbReference>
<comment type="cofactor">
    <cofactor evidence="8">
        <name>Mg(2+)</name>
        <dbReference type="ChEBI" id="CHEBI:18420"/>
    </cofactor>
</comment>
<dbReference type="GO" id="GO:0046872">
    <property type="term" value="F:metal ion binding"/>
    <property type="evidence" value="ECO:0007669"/>
    <property type="project" value="UniProtKB-KW"/>
</dbReference>
<dbReference type="GO" id="GO:0006777">
    <property type="term" value="P:Mo-molybdopterin cofactor biosynthetic process"/>
    <property type="evidence" value="ECO:0007669"/>
    <property type="project" value="UniProtKB-KW"/>
</dbReference>
<dbReference type="PANTHER" id="PTHR19136">
    <property type="entry name" value="MOLYBDENUM COFACTOR GUANYLYLTRANSFERASE"/>
    <property type="match status" value="1"/>
</dbReference>
<comment type="similarity">
    <text evidence="8">Belongs to the MobA family.</text>
</comment>
<keyword evidence="2 8" id="KW-0808">Transferase</keyword>
<feature type="binding site" evidence="8">
    <location>
        <position position="24"/>
    </location>
    <ligand>
        <name>GTP</name>
        <dbReference type="ChEBI" id="CHEBI:37565"/>
    </ligand>
</feature>
<dbReference type="AlphaFoldDB" id="A0A8J6TG54"/>
<keyword evidence="5 8" id="KW-0460">Magnesium</keyword>
<comment type="caution">
    <text evidence="10">The sequence shown here is derived from an EMBL/GenBank/DDBJ whole genome shotgun (WGS) entry which is preliminary data.</text>
</comment>
<evidence type="ECO:0000259" key="9">
    <source>
        <dbReference type="Pfam" id="PF12804"/>
    </source>
</evidence>
<keyword evidence="7 8" id="KW-0501">Molybdenum cofactor biosynthesis</keyword>
<accession>A0A8J6TG54</accession>
<reference evidence="10 11" key="1">
    <citation type="submission" date="2020-08" db="EMBL/GenBank/DDBJ databases">
        <title>Bridging the membrane lipid divide: bacteria of the FCB group superphylum have the potential to synthesize archaeal ether lipids.</title>
        <authorList>
            <person name="Villanueva L."/>
            <person name="Von Meijenfeldt F.A.B."/>
            <person name="Westbye A.B."/>
            <person name="Yadav S."/>
            <person name="Hopmans E.C."/>
            <person name="Dutilh B.E."/>
            <person name="Sinninghe Damste J.S."/>
        </authorList>
    </citation>
    <scope>NUCLEOTIDE SEQUENCE [LARGE SCALE GENOMIC DNA]</scope>
    <source>
        <strain evidence="10">NIOZ-UU47</strain>
    </source>
</reference>
<dbReference type="GO" id="GO:0005525">
    <property type="term" value="F:GTP binding"/>
    <property type="evidence" value="ECO:0007669"/>
    <property type="project" value="UniProtKB-UniRule"/>
</dbReference>
<keyword evidence="6 8" id="KW-0342">GTP-binding</keyword>
<sequence length="203" mass="22236">MKHIRDVTGVILAGGASSRFGSNKALASYDALPLIQHVAQPLEKLFKERLLVTNTASVYEFLGWPMVGDIHPSCGPLGGIHAALKTINTSKAFIVGCDMPLLNTDLIAHLCTLPGDWDAALPWLKAGPEPLYAIYTKKCLPHIEQSLQSKEFKIGLLLRKLKLHKISEDDILSQTGSLSTFHNINFRQDMSLLEHAAEKANNG</sequence>
<evidence type="ECO:0000256" key="1">
    <source>
        <dbReference type="ARBA" id="ARBA00022490"/>
    </source>
</evidence>
<dbReference type="Gene3D" id="3.90.550.10">
    <property type="entry name" value="Spore Coat Polysaccharide Biosynthesis Protein SpsA, Chain A"/>
    <property type="match status" value="1"/>
</dbReference>
<name>A0A8J6TG54_9BACT</name>
<feature type="binding site" evidence="8">
    <location>
        <position position="98"/>
    </location>
    <ligand>
        <name>Mg(2+)</name>
        <dbReference type="ChEBI" id="CHEBI:18420"/>
    </ligand>
</feature>
<dbReference type="EC" id="2.7.7.77" evidence="8"/>
<feature type="binding site" evidence="8">
    <location>
        <position position="98"/>
    </location>
    <ligand>
        <name>GTP</name>
        <dbReference type="ChEBI" id="CHEBI:37565"/>
    </ligand>
</feature>
<comment type="catalytic activity">
    <reaction evidence="8">
        <text>Mo-molybdopterin + GTP + H(+) = Mo-molybdopterin guanine dinucleotide + diphosphate</text>
        <dbReference type="Rhea" id="RHEA:34243"/>
        <dbReference type="ChEBI" id="CHEBI:15378"/>
        <dbReference type="ChEBI" id="CHEBI:33019"/>
        <dbReference type="ChEBI" id="CHEBI:37565"/>
        <dbReference type="ChEBI" id="CHEBI:71302"/>
        <dbReference type="ChEBI" id="CHEBI:71310"/>
        <dbReference type="EC" id="2.7.7.77"/>
    </reaction>
</comment>
<evidence type="ECO:0000256" key="5">
    <source>
        <dbReference type="ARBA" id="ARBA00022842"/>
    </source>
</evidence>
<dbReference type="InterPro" id="IPR013482">
    <property type="entry name" value="Molybde_CF_guanTrfase"/>
</dbReference>
<comment type="domain">
    <text evidence="8">The N-terminal domain determines nucleotide recognition and specific binding, while the C-terminal domain determines the specific binding to the target protein.</text>
</comment>
<evidence type="ECO:0000256" key="3">
    <source>
        <dbReference type="ARBA" id="ARBA00022723"/>
    </source>
</evidence>
<dbReference type="HAMAP" id="MF_00316">
    <property type="entry name" value="MobA"/>
    <property type="match status" value="1"/>
</dbReference>
<feature type="binding site" evidence="8">
    <location>
        <position position="69"/>
    </location>
    <ligand>
        <name>GTP</name>
        <dbReference type="ChEBI" id="CHEBI:37565"/>
    </ligand>
</feature>
<keyword evidence="10" id="KW-0548">Nucleotidyltransferase</keyword>
<evidence type="ECO:0000313" key="11">
    <source>
        <dbReference type="Proteomes" id="UP000614424"/>
    </source>
</evidence>
<dbReference type="GO" id="GO:0061603">
    <property type="term" value="F:molybdenum cofactor guanylyltransferase activity"/>
    <property type="evidence" value="ECO:0007669"/>
    <property type="project" value="UniProtKB-EC"/>
</dbReference>
<evidence type="ECO:0000313" key="10">
    <source>
        <dbReference type="EMBL" id="MBC8318367.1"/>
    </source>
</evidence>
<gene>
    <name evidence="8" type="primary">mobA</name>
    <name evidence="10" type="ORF">H8E41_10720</name>
</gene>
<keyword evidence="1 8" id="KW-0963">Cytoplasm</keyword>
<dbReference type="SUPFAM" id="SSF53448">
    <property type="entry name" value="Nucleotide-diphospho-sugar transferases"/>
    <property type="match status" value="1"/>
</dbReference>
<comment type="caution">
    <text evidence="8">Lacks conserved residue(s) required for the propagation of feature annotation.</text>
</comment>
<dbReference type="InterPro" id="IPR029044">
    <property type="entry name" value="Nucleotide-diphossugar_trans"/>
</dbReference>
<organism evidence="10 11">
    <name type="scientific">Candidatus Desulfobia pelagia</name>
    <dbReference type="NCBI Taxonomy" id="2841692"/>
    <lineage>
        <taxon>Bacteria</taxon>
        <taxon>Pseudomonadati</taxon>
        <taxon>Thermodesulfobacteriota</taxon>
        <taxon>Desulfobulbia</taxon>
        <taxon>Desulfobulbales</taxon>
        <taxon>Desulfobulbaceae</taxon>
        <taxon>Candidatus Desulfobia</taxon>
    </lineage>
</organism>
<keyword evidence="3 8" id="KW-0479">Metal-binding</keyword>
<feature type="domain" description="MobA-like NTP transferase" evidence="9">
    <location>
        <begin position="9"/>
        <end position="150"/>
    </location>
</feature>
<evidence type="ECO:0000256" key="4">
    <source>
        <dbReference type="ARBA" id="ARBA00022741"/>
    </source>
</evidence>
<feature type="binding site" evidence="8">
    <location>
        <begin position="12"/>
        <end position="14"/>
    </location>
    <ligand>
        <name>GTP</name>
        <dbReference type="ChEBI" id="CHEBI:37565"/>
    </ligand>
</feature>
<protein>
    <recommendedName>
        <fullName evidence="8">Probable molybdenum cofactor guanylyltransferase</fullName>
        <shortName evidence="8">MoCo guanylyltransferase</shortName>
        <ecNumber evidence="8">2.7.7.77</ecNumber>
    </recommendedName>
    <alternativeName>
        <fullName evidence="8">GTP:molybdopterin guanylyltransferase</fullName>
    </alternativeName>
    <alternativeName>
        <fullName evidence="8">Mo-MPT guanylyltransferase</fullName>
    </alternativeName>
    <alternativeName>
        <fullName evidence="8">Molybdopterin guanylyltransferase</fullName>
    </alternativeName>
    <alternativeName>
        <fullName evidence="8">Molybdopterin-guanine dinucleotide synthase</fullName>
        <shortName evidence="8">MGD synthase</shortName>
    </alternativeName>
</protein>
<evidence type="ECO:0000256" key="8">
    <source>
        <dbReference type="HAMAP-Rule" id="MF_00316"/>
    </source>
</evidence>